<evidence type="ECO:0000256" key="5">
    <source>
        <dbReference type="ARBA" id="ARBA00022989"/>
    </source>
</evidence>
<feature type="transmembrane region" description="Helical" evidence="7">
    <location>
        <begin position="118"/>
        <end position="137"/>
    </location>
</feature>
<name>A0A0K2V7K7_LEPSM</name>
<dbReference type="PANTHER" id="PTHR16024:SF4">
    <property type="entry name" value="XK-RELATED PROTEIN"/>
    <property type="match status" value="1"/>
</dbReference>
<evidence type="ECO:0000256" key="2">
    <source>
        <dbReference type="ARBA" id="ARBA00008789"/>
    </source>
</evidence>
<evidence type="ECO:0000256" key="4">
    <source>
        <dbReference type="ARBA" id="ARBA00022692"/>
    </source>
</evidence>
<keyword evidence="6 7" id="KW-0472">Membrane</keyword>
<dbReference type="PANTHER" id="PTHR16024">
    <property type="entry name" value="XK-RELATED PROTEIN"/>
    <property type="match status" value="1"/>
</dbReference>
<feature type="transmembrane region" description="Helical" evidence="7">
    <location>
        <begin position="215"/>
        <end position="233"/>
    </location>
</feature>
<keyword evidence="4 7" id="KW-0812">Transmembrane</keyword>
<keyword evidence="5 7" id="KW-1133">Transmembrane helix</keyword>
<reference evidence="8" key="1">
    <citation type="submission" date="2014-05" db="EMBL/GenBank/DDBJ databases">
        <authorList>
            <person name="Chronopoulou M."/>
        </authorList>
    </citation>
    <scope>NUCLEOTIDE SEQUENCE</scope>
    <source>
        <tissue evidence="8">Whole organism</tissue>
    </source>
</reference>
<organism evidence="8">
    <name type="scientific">Lepeophtheirus salmonis</name>
    <name type="common">Salmon louse</name>
    <name type="synonym">Caligus salmonis</name>
    <dbReference type="NCBI Taxonomy" id="72036"/>
    <lineage>
        <taxon>Eukaryota</taxon>
        <taxon>Metazoa</taxon>
        <taxon>Ecdysozoa</taxon>
        <taxon>Arthropoda</taxon>
        <taxon>Crustacea</taxon>
        <taxon>Multicrustacea</taxon>
        <taxon>Hexanauplia</taxon>
        <taxon>Copepoda</taxon>
        <taxon>Siphonostomatoida</taxon>
        <taxon>Caligidae</taxon>
        <taxon>Lepeophtheirus</taxon>
    </lineage>
</organism>
<proteinExistence type="inferred from homology"/>
<feature type="transmembrane region" description="Helical" evidence="7">
    <location>
        <begin position="274"/>
        <end position="293"/>
    </location>
</feature>
<dbReference type="OrthoDB" id="6347709at2759"/>
<feature type="transmembrane region" description="Helical" evidence="7">
    <location>
        <begin position="245"/>
        <end position="262"/>
    </location>
</feature>
<dbReference type="AlphaFoldDB" id="A0A0K2V7K7"/>
<comment type="similarity">
    <text evidence="2 7">Belongs to the XK family.</text>
</comment>
<evidence type="ECO:0000256" key="6">
    <source>
        <dbReference type="ARBA" id="ARBA00023136"/>
    </source>
</evidence>
<feature type="transmembrane region" description="Helical" evidence="7">
    <location>
        <begin position="42"/>
        <end position="67"/>
    </location>
</feature>
<evidence type="ECO:0000256" key="3">
    <source>
        <dbReference type="ARBA" id="ARBA00022475"/>
    </source>
</evidence>
<evidence type="ECO:0000313" key="8">
    <source>
        <dbReference type="EMBL" id="CDW46454.1"/>
    </source>
</evidence>
<feature type="transmembrane region" description="Helical" evidence="7">
    <location>
        <begin position="79"/>
        <end position="97"/>
    </location>
</feature>
<dbReference type="InterPro" id="IPR018629">
    <property type="entry name" value="XK-rel"/>
</dbReference>
<sequence length="457" mass="53464">MSANFLPICDLLFNFISVTLYFCALAFDILSVYTFYQEVNRLWTLVLALTIVTAILLSQILSLKWFYEERKLYNRYNDPIRTAAVVIVHLCGFGVLWRYSKLFSPVHIEEVKREMRDLCVLRMIHAFLESSTFLIVLGYRTQYEEPLAVVNYISISLSLFNLCWSLASFNKNVYQRDVHKLVLTWIGVIFQFIWRLGTLFSRILAFIIYSYAYGPWIFLVVGLHWSVMFLWLIFTHTGNGGKRTLASTFIISYIHIFDFLNFDWKNTKFKITIYYLIVFVENLLLTLLWNYSLKISLQYDKIERRYVLLVVVSSILSGLLFMVLYYRFFHVKKLTEAKEIFPKNNSDFNKRTSETETSYPENPESARAVFNCALNENYIKKKKLPRVIPVPPLVGNTTSGEKSSMPFWKEPLPQTTVSGVERNMGQFTHLSRDLSIVEEFGSDNHDKNSGKKFETSL</sequence>
<dbReference type="Pfam" id="PF09815">
    <property type="entry name" value="XK-related"/>
    <property type="match status" value="1"/>
</dbReference>
<feature type="transmembrane region" description="Helical" evidence="7">
    <location>
        <begin position="12"/>
        <end position="35"/>
    </location>
</feature>
<feature type="transmembrane region" description="Helical" evidence="7">
    <location>
        <begin position="149"/>
        <end position="169"/>
    </location>
</feature>
<accession>A0A0K2V7K7</accession>
<evidence type="ECO:0000256" key="7">
    <source>
        <dbReference type="RuleBase" id="RU910716"/>
    </source>
</evidence>
<comment type="subcellular location">
    <subcellularLocation>
        <location evidence="1">Cell membrane</location>
        <topology evidence="1">Multi-pass membrane protein</topology>
    </subcellularLocation>
    <subcellularLocation>
        <location evidence="7">Membrane</location>
        <topology evidence="7">Multi-pass membrane protein</topology>
    </subcellularLocation>
</comment>
<keyword evidence="3" id="KW-1003">Cell membrane</keyword>
<dbReference type="GO" id="GO:0005886">
    <property type="term" value="C:plasma membrane"/>
    <property type="evidence" value="ECO:0007669"/>
    <property type="project" value="UniProtKB-SubCell"/>
</dbReference>
<dbReference type="EMBL" id="HACA01029093">
    <property type="protein sequence ID" value="CDW46454.1"/>
    <property type="molecule type" value="Transcribed_RNA"/>
</dbReference>
<dbReference type="InterPro" id="IPR050895">
    <property type="entry name" value="XK-related_scramblase"/>
</dbReference>
<protein>
    <recommendedName>
        <fullName evidence="7">XK-related protein</fullName>
    </recommendedName>
</protein>
<evidence type="ECO:0000256" key="1">
    <source>
        <dbReference type="ARBA" id="ARBA00004651"/>
    </source>
</evidence>
<feature type="transmembrane region" description="Helical" evidence="7">
    <location>
        <begin position="181"/>
        <end position="209"/>
    </location>
</feature>
<feature type="transmembrane region" description="Helical" evidence="7">
    <location>
        <begin position="305"/>
        <end position="326"/>
    </location>
</feature>